<reference evidence="4" key="1">
    <citation type="journal article" date="2011" name="Genome Res.">
        <title>Phylogeny-wide analysis of social amoeba genomes highlights ancient origins for complex intercellular communication.</title>
        <authorList>
            <person name="Heidel A.J."/>
            <person name="Lawal H.M."/>
            <person name="Felder M."/>
            <person name="Schilde C."/>
            <person name="Helps N.R."/>
            <person name="Tunggal B."/>
            <person name="Rivero F."/>
            <person name="John U."/>
            <person name="Schleicher M."/>
            <person name="Eichinger L."/>
            <person name="Platzer M."/>
            <person name="Noegel A.A."/>
            <person name="Schaap P."/>
            <person name="Gloeckner G."/>
        </authorList>
    </citation>
    <scope>NUCLEOTIDE SEQUENCE [LARGE SCALE GENOMIC DNA]</scope>
    <source>
        <strain evidence="4">SH3</strain>
    </source>
</reference>
<dbReference type="InterPro" id="IPR006083">
    <property type="entry name" value="PRK/URK"/>
</dbReference>
<evidence type="ECO:0000313" key="3">
    <source>
        <dbReference type="EMBL" id="EGG22568.1"/>
    </source>
</evidence>
<dbReference type="Proteomes" id="UP000007797">
    <property type="component" value="Unassembled WGS sequence"/>
</dbReference>
<dbReference type="KEGG" id="dfa:DFA_04698"/>
<name>F4PQA5_CACFS</name>
<dbReference type="InterPro" id="IPR027417">
    <property type="entry name" value="P-loop_NTPase"/>
</dbReference>
<accession>F4PQA5</accession>
<gene>
    <name evidence="3" type="primary">udkD</name>
    <name evidence="3" type="ORF">DFA_04698</name>
</gene>
<dbReference type="Gene3D" id="3.40.50.300">
    <property type="entry name" value="P-loop containing nucleotide triphosphate hydrolases"/>
    <property type="match status" value="1"/>
</dbReference>
<dbReference type="EMBL" id="GL883009">
    <property type="protein sequence ID" value="EGG22568.1"/>
    <property type="molecule type" value="Genomic_DNA"/>
</dbReference>
<dbReference type="PANTHER" id="PTHR10285">
    <property type="entry name" value="URIDINE KINASE"/>
    <property type="match status" value="1"/>
</dbReference>
<dbReference type="OMA" id="DQGFFHA"/>
<feature type="domain" description="Phosphoribulokinase/uridine kinase" evidence="1">
    <location>
        <begin position="125"/>
        <end position="302"/>
    </location>
</feature>
<evidence type="ECO:0000259" key="1">
    <source>
        <dbReference type="Pfam" id="PF00485"/>
    </source>
</evidence>
<dbReference type="STRING" id="1054147.F4PQA5"/>
<protein>
    <submittedName>
        <fullName evidence="3">Adenylate cyclase domain-containing protein</fullName>
    </submittedName>
</protein>
<feature type="domain" description="CYTH" evidence="2">
    <location>
        <begin position="317"/>
        <end position="469"/>
    </location>
</feature>
<proteinExistence type="predicted"/>
<dbReference type="GO" id="GO:0005524">
    <property type="term" value="F:ATP binding"/>
    <property type="evidence" value="ECO:0007669"/>
    <property type="project" value="InterPro"/>
</dbReference>
<dbReference type="Gene3D" id="2.40.320.10">
    <property type="entry name" value="Hypothetical Protein Pfu-838710-001"/>
    <property type="match status" value="1"/>
</dbReference>
<dbReference type="AlphaFoldDB" id="F4PQA5"/>
<dbReference type="Pfam" id="PF00485">
    <property type="entry name" value="PRK"/>
    <property type="match status" value="1"/>
</dbReference>
<keyword evidence="4" id="KW-1185">Reference proteome</keyword>
<dbReference type="InterPro" id="IPR023577">
    <property type="entry name" value="CYTH_domain"/>
</dbReference>
<dbReference type="SUPFAM" id="SSF52540">
    <property type="entry name" value="P-loop containing nucleoside triphosphate hydrolases"/>
    <property type="match status" value="1"/>
</dbReference>
<dbReference type="RefSeq" id="XP_004360419.1">
    <property type="nucleotide sequence ID" value="XM_004360362.1"/>
</dbReference>
<sequence>MDNQQQQQLALDRISCLSNHLQPNLTSTSETTATTAPATASEIKEKKVIAKSKIPKAVDDIESDGSFSKENLHLEELDIIVELNGQTGVYEMRSIPTTLSFDQGFFHAIRAIEMLAESNPQRLIVVGVAGPVGAGKTTLALKMSGLVGAIVIDLQDFVKMETVKDNNYDDPVSINFDLVVDTINALRRGETVTIPKLIKHPSAPTGAALLPTIESQKITMSGSRVVIIEGSYALTAKLRPLLDLTIAITGGVHLDLIKRIMRDIVVAKSSTKDVLLQITNVVFPMFKAFVEPDLDQAKIKIHSSYNPMSQVVEPTFVCKAKYETHKDHFDAYLASLNSKPVKKHFSDMYLYPPKKADGGLSQADKTNWIRIRRTDKGQFNIYFYREIMDGTINTRPSLNFEISVKTIGGLLSLGYQIGAILNRTVEVWYEKSGVVITKEYIKELEKYFIQIKGQNRREVLSFADKLKLTNIHVPQTFLYLYFKKLKKNKLRAEQPELLKKNNTRQKIRLPPPSNK</sequence>
<dbReference type="OrthoDB" id="6362633at2759"/>
<dbReference type="Pfam" id="PF01928">
    <property type="entry name" value="CYTH"/>
    <property type="match status" value="1"/>
</dbReference>
<evidence type="ECO:0000313" key="4">
    <source>
        <dbReference type="Proteomes" id="UP000007797"/>
    </source>
</evidence>
<dbReference type="GO" id="GO:0016301">
    <property type="term" value="F:kinase activity"/>
    <property type="evidence" value="ECO:0007669"/>
    <property type="project" value="InterPro"/>
</dbReference>
<evidence type="ECO:0000259" key="2">
    <source>
        <dbReference type="Pfam" id="PF01928"/>
    </source>
</evidence>
<dbReference type="GeneID" id="14874732"/>
<dbReference type="CDD" id="cd02028">
    <property type="entry name" value="UMPK_like"/>
    <property type="match status" value="1"/>
</dbReference>
<dbReference type="PRINTS" id="PR00988">
    <property type="entry name" value="URIDINKINASE"/>
</dbReference>
<organism evidence="3 4">
    <name type="scientific">Cavenderia fasciculata</name>
    <name type="common">Slime mold</name>
    <name type="synonym">Dictyostelium fasciculatum</name>
    <dbReference type="NCBI Taxonomy" id="261658"/>
    <lineage>
        <taxon>Eukaryota</taxon>
        <taxon>Amoebozoa</taxon>
        <taxon>Evosea</taxon>
        <taxon>Eumycetozoa</taxon>
        <taxon>Dictyostelia</taxon>
        <taxon>Acytosteliales</taxon>
        <taxon>Cavenderiaceae</taxon>
        <taxon>Cavenderia</taxon>
    </lineage>
</organism>